<dbReference type="PANTHER" id="PTHR15572:SF0">
    <property type="entry name" value="GLUTAMINE-RICH PROTEIN-RELATED"/>
    <property type="match status" value="1"/>
</dbReference>
<comment type="caution">
    <text evidence="3">The sequence shown here is derived from an EMBL/GenBank/DDBJ whole genome shotgun (WGS) entry which is preliminary data.</text>
</comment>
<evidence type="ECO:0000313" key="4">
    <source>
        <dbReference type="Proteomes" id="UP001558652"/>
    </source>
</evidence>
<proteinExistence type="predicted"/>
<gene>
    <name evidence="3" type="ORF">AAG570_004702</name>
</gene>
<name>A0ABD0Y1L9_9HEMI</name>
<feature type="compositionally biased region" description="Low complexity" evidence="1">
    <location>
        <begin position="515"/>
        <end position="531"/>
    </location>
</feature>
<evidence type="ECO:0000313" key="3">
    <source>
        <dbReference type="EMBL" id="KAL1117376.1"/>
    </source>
</evidence>
<dbReference type="Proteomes" id="UP001558652">
    <property type="component" value="Unassembled WGS sequence"/>
</dbReference>
<dbReference type="EMBL" id="JBFDAA010000016">
    <property type="protein sequence ID" value="KAL1117376.1"/>
    <property type="molecule type" value="Genomic_DNA"/>
</dbReference>
<feature type="compositionally biased region" description="Polar residues" evidence="1">
    <location>
        <begin position="117"/>
        <end position="130"/>
    </location>
</feature>
<evidence type="ECO:0000259" key="2">
    <source>
        <dbReference type="Pfam" id="PF15249"/>
    </source>
</evidence>
<dbReference type="InterPro" id="IPR015671">
    <property type="entry name" value="GSCR1_dom"/>
</dbReference>
<feature type="domain" description="GLTSCR protein conserved" evidence="2">
    <location>
        <begin position="410"/>
        <end position="510"/>
    </location>
</feature>
<evidence type="ECO:0000256" key="1">
    <source>
        <dbReference type="SAM" id="MobiDB-lite"/>
    </source>
</evidence>
<dbReference type="PANTHER" id="PTHR15572">
    <property type="entry name" value="GLIOMA TUMOR SUPPRESSOR CANDIDATE REGION GENE 1"/>
    <property type="match status" value="1"/>
</dbReference>
<protein>
    <recommendedName>
        <fullName evidence="2">GLTSCR protein conserved domain-containing protein</fullName>
    </recommendedName>
</protein>
<feature type="region of interest" description="Disordered" evidence="1">
    <location>
        <begin position="324"/>
        <end position="371"/>
    </location>
</feature>
<feature type="region of interest" description="Disordered" evidence="1">
    <location>
        <begin position="63"/>
        <end position="142"/>
    </location>
</feature>
<sequence>MQPPAFRVQQYLRPADLRLIAGVQKEKEDKEEKKVVDDTSRFNEEVLPRVQIVGANNHTTVISRGHTEGASPPKQKSPAHFQSPVGSPPPSATPFNNRPHLTVVTQPQRYQPPATPPFSQSVATQASKAESSPPKATPPCPVAAANRRTYDNAFLDSIAQAHPSLVINKSPTGGAPTICAKLQVKTKKPMMKKAAVVKPMMAEDRCAPAPQPPPSLAPISVTATSASPDHTVVSRVQTIQLTPQKQQQLKQIQAQVQVLSSNKCRSPSEQATLQKLISEQHKILIGGKLIPTIPGQHAQGLAFVRANFIYHSLETKTVAFMGVPPPPSVAPPVESQHHHQPPPPPQQQQPTVIHHQHHQAHHTSTANKATSPIHIQQQVSTQTPVHSAPPQPIFTRAKRASLIEQQMQADRQGAVAPDTDSPFVSKSDAVKRLIRYHTMNEPVLSEKDLAKADEIFEQTAKHLLDKKTHMYNKYTFLILKESMRLQQTSELVLLERLFVADETSRLEQFKQDMTAPVQQSSPPSAQHQHPSLNAGQSSGT</sequence>
<dbReference type="AlphaFoldDB" id="A0ABD0Y1L9"/>
<accession>A0ABD0Y1L9</accession>
<dbReference type="InterPro" id="IPR052438">
    <property type="entry name" value="Chromatin_remod/trans_coact"/>
</dbReference>
<dbReference type="Pfam" id="PF15249">
    <property type="entry name" value="GLTSCR1"/>
    <property type="match status" value="1"/>
</dbReference>
<feature type="region of interest" description="Disordered" evidence="1">
    <location>
        <begin position="509"/>
        <end position="540"/>
    </location>
</feature>
<reference evidence="3 4" key="1">
    <citation type="submission" date="2024-07" db="EMBL/GenBank/DDBJ databases">
        <title>Chromosome-level genome assembly of the water stick insect Ranatra chinensis (Heteroptera: Nepidae).</title>
        <authorList>
            <person name="Liu X."/>
        </authorList>
    </citation>
    <scope>NUCLEOTIDE SEQUENCE [LARGE SCALE GENOMIC DNA]</scope>
    <source>
        <strain evidence="3">Cailab_2021Rc</strain>
        <tissue evidence="3">Muscle</tissue>
    </source>
</reference>
<organism evidence="3 4">
    <name type="scientific">Ranatra chinensis</name>
    <dbReference type="NCBI Taxonomy" id="642074"/>
    <lineage>
        <taxon>Eukaryota</taxon>
        <taxon>Metazoa</taxon>
        <taxon>Ecdysozoa</taxon>
        <taxon>Arthropoda</taxon>
        <taxon>Hexapoda</taxon>
        <taxon>Insecta</taxon>
        <taxon>Pterygota</taxon>
        <taxon>Neoptera</taxon>
        <taxon>Paraneoptera</taxon>
        <taxon>Hemiptera</taxon>
        <taxon>Heteroptera</taxon>
        <taxon>Panheteroptera</taxon>
        <taxon>Nepomorpha</taxon>
        <taxon>Nepidae</taxon>
        <taxon>Ranatrinae</taxon>
        <taxon>Ranatra</taxon>
    </lineage>
</organism>
<keyword evidence="4" id="KW-1185">Reference proteome</keyword>